<accession>A0A0A9H483</accession>
<sequence length="58" mass="6436">MPAVTRMGGCPIYKIIIRRVAGVQVLPRAAGRWTRARCALEVTRVMHRAAVPLPRVGR</sequence>
<proteinExistence type="predicted"/>
<name>A0A0A9H483_ARUDO</name>
<evidence type="ECO:0000313" key="1">
    <source>
        <dbReference type="EMBL" id="JAE31572.1"/>
    </source>
</evidence>
<dbReference type="EMBL" id="GBRH01166324">
    <property type="protein sequence ID" value="JAE31572.1"/>
    <property type="molecule type" value="Transcribed_RNA"/>
</dbReference>
<reference evidence="1" key="2">
    <citation type="journal article" date="2015" name="Data Brief">
        <title>Shoot transcriptome of the giant reed, Arundo donax.</title>
        <authorList>
            <person name="Barrero R.A."/>
            <person name="Guerrero F.D."/>
            <person name="Moolhuijzen P."/>
            <person name="Goolsby J.A."/>
            <person name="Tidwell J."/>
            <person name="Bellgard S.E."/>
            <person name="Bellgard M.I."/>
        </authorList>
    </citation>
    <scope>NUCLEOTIDE SEQUENCE</scope>
    <source>
        <tissue evidence="1">Shoot tissue taken approximately 20 cm above the soil surface</tissue>
    </source>
</reference>
<protein>
    <submittedName>
        <fullName evidence="1">Uncharacterized protein</fullName>
    </submittedName>
</protein>
<reference evidence="1" key="1">
    <citation type="submission" date="2014-09" db="EMBL/GenBank/DDBJ databases">
        <authorList>
            <person name="Magalhaes I.L.F."/>
            <person name="Oliveira U."/>
            <person name="Santos F.R."/>
            <person name="Vidigal T.H.D.A."/>
            <person name="Brescovit A.D."/>
            <person name="Santos A.J."/>
        </authorList>
    </citation>
    <scope>NUCLEOTIDE SEQUENCE</scope>
    <source>
        <tissue evidence="1">Shoot tissue taken approximately 20 cm above the soil surface</tissue>
    </source>
</reference>
<organism evidence="1">
    <name type="scientific">Arundo donax</name>
    <name type="common">Giant reed</name>
    <name type="synonym">Donax arundinaceus</name>
    <dbReference type="NCBI Taxonomy" id="35708"/>
    <lineage>
        <taxon>Eukaryota</taxon>
        <taxon>Viridiplantae</taxon>
        <taxon>Streptophyta</taxon>
        <taxon>Embryophyta</taxon>
        <taxon>Tracheophyta</taxon>
        <taxon>Spermatophyta</taxon>
        <taxon>Magnoliopsida</taxon>
        <taxon>Liliopsida</taxon>
        <taxon>Poales</taxon>
        <taxon>Poaceae</taxon>
        <taxon>PACMAD clade</taxon>
        <taxon>Arundinoideae</taxon>
        <taxon>Arundineae</taxon>
        <taxon>Arundo</taxon>
    </lineage>
</organism>
<dbReference type="AlphaFoldDB" id="A0A0A9H483"/>